<dbReference type="Gene3D" id="1.10.287.470">
    <property type="entry name" value="Helix hairpin bin"/>
    <property type="match status" value="1"/>
</dbReference>
<dbReference type="SUPFAM" id="SSF101288">
    <property type="entry name" value="L27 domain"/>
    <property type="match status" value="1"/>
</dbReference>
<dbReference type="Proteomes" id="UP000236370">
    <property type="component" value="Unassembled WGS sequence"/>
</dbReference>
<gene>
    <name evidence="2" type="ORF">CK820_G0045912</name>
</gene>
<feature type="domain" description="L27-1" evidence="1">
    <location>
        <begin position="6"/>
        <end position="36"/>
    </location>
</feature>
<dbReference type="EMBL" id="NBAG03000439">
    <property type="protein sequence ID" value="PNI24263.1"/>
    <property type="molecule type" value="Genomic_DNA"/>
</dbReference>
<evidence type="ECO:0000259" key="1">
    <source>
        <dbReference type="Pfam" id="PF09058"/>
    </source>
</evidence>
<dbReference type="Pfam" id="PF09058">
    <property type="entry name" value="L27_1"/>
    <property type="match status" value="1"/>
</dbReference>
<reference evidence="2 3" key="1">
    <citation type="submission" date="2017-12" db="EMBL/GenBank/DDBJ databases">
        <title>High-resolution comparative analysis of great ape genomes.</title>
        <authorList>
            <person name="Pollen A."/>
            <person name="Hastie A."/>
            <person name="Hormozdiari F."/>
            <person name="Dougherty M."/>
            <person name="Liu R."/>
            <person name="Chaisson M."/>
            <person name="Hoppe E."/>
            <person name="Hill C."/>
            <person name="Pang A."/>
            <person name="Hillier L."/>
            <person name="Baker C."/>
            <person name="Armstrong J."/>
            <person name="Shendure J."/>
            <person name="Paten B."/>
            <person name="Wilson R."/>
            <person name="Chao H."/>
            <person name="Schneider V."/>
            <person name="Ventura M."/>
            <person name="Kronenberg Z."/>
            <person name="Murali S."/>
            <person name="Gordon D."/>
            <person name="Cantsilieris S."/>
            <person name="Munson K."/>
            <person name="Nelson B."/>
            <person name="Raja A."/>
            <person name="Underwood J."/>
            <person name="Diekhans M."/>
            <person name="Fiddes I."/>
            <person name="Haussler D."/>
            <person name="Eichler E."/>
        </authorList>
    </citation>
    <scope>NUCLEOTIDE SEQUENCE [LARGE SCALE GENOMIC DNA]</scope>
    <source>
        <strain evidence="2">Yerkes chimp pedigree #C0471</strain>
    </source>
</reference>
<accession>A0A2J8JNC5</accession>
<dbReference type="InterPro" id="IPR036892">
    <property type="entry name" value="L27_dom_sf"/>
</dbReference>
<proteinExistence type="predicted"/>
<organism evidence="2 3">
    <name type="scientific">Pan troglodytes</name>
    <name type="common">Chimpanzee</name>
    <dbReference type="NCBI Taxonomy" id="9598"/>
    <lineage>
        <taxon>Eukaryota</taxon>
        <taxon>Metazoa</taxon>
        <taxon>Chordata</taxon>
        <taxon>Craniata</taxon>
        <taxon>Vertebrata</taxon>
        <taxon>Euteleostomi</taxon>
        <taxon>Mammalia</taxon>
        <taxon>Eutheria</taxon>
        <taxon>Euarchontoglires</taxon>
        <taxon>Primates</taxon>
        <taxon>Haplorrhini</taxon>
        <taxon>Catarrhini</taxon>
        <taxon>Hominidae</taxon>
        <taxon>Pan</taxon>
    </lineage>
</organism>
<evidence type="ECO:0000313" key="3">
    <source>
        <dbReference type="Proteomes" id="UP000236370"/>
    </source>
</evidence>
<feature type="non-terminal residue" evidence="2">
    <location>
        <position position="36"/>
    </location>
</feature>
<protein>
    <submittedName>
        <fullName evidence="2">DLG1 isoform 28</fullName>
    </submittedName>
</protein>
<dbReference type="AlphaFoldDB" id="A0A2J8JNC5"/>
<dbReference type="InterPro" id="IPR015143">
    <property type="entry name" value="L27_1"/>
</dbReference>
<evidence type="ECO:0000313" key="2">
    <source>
        <dbReference type="EMBL" id="PNI24263.1"/>
    </source>
</evidence>
<comment type="caution">
    <text evidence="2">The sequence shown here is derived from an EMBL/GenBank/DDBJ whole genome shotgun (WGS) entry which is preliminary data.</text>
</comment>
<sequence>MPVRKQDTQRALHLLEEYRSKLSQTEDRQLRSSIER</sequence>
<name>A0A2J8JNC5_PANTR</name>